<organism evidence="1 2">
    <name type="scientific">Mesorhizobium huakuii</name>
    <dbReference type="NCBI Taxonomy" id="28104"/>
    <lineage>
        <taxon>Bacteria</taxon>
        <taxon>Pseudomonadati</taxon>
        <taxon>Pseudomonadota</taxon>
        <taxon>Alphaproteobacteria</taxon>
        <taxon>Hyphomicrobiales</taxon>
        <taxon>Phyllobacteriaceae</taxon>
        <taxon>Mesorhizobium</taxon>
    </lineage>
</organism>
<dbReference type="Proteomes" id="UP000515465">
    <property type="component" value="Chromosome"/>
</dbReference>
<dbReference type="EMBL" id="CP050296">
    <property type="protein sequence ID" value="QND57370.1"/>
    <property type="molecule type" value="Genomic_DNA"/>
</dbReference>
<dbReference type="RefSeq" id="WP_183464194.1">
    <property type="nucleotide sequence ID" value="NZ_CP050296.1"/>
</dbReference>
<sequence>MSKDADRWKIRYEDKEYPYDTHTAALIAAIKAAKGAVSHGYAAEVLVQGIDGKWRTEWSDGDQR</sequence>
<proteinExistence type="predicted"/>
<protein>
    <submittedName>
        <fullName evidence="1">DUF2188 domain-containing protein</fullName>
    </submittedName>
</protein>
<evidence type="ECO:0000313" key="1">
    <source>
        <dbReference type="EMBL" id="QND57370.1"/>
    </source>
</evidence>
<gene>
    <name evidence="1" type="ORF">HB778_12645</name>
</gene>
<evidence type="ECO:0000313" key="2">
    <source>
        <dbReference type="Proteomes" id="UP000515465"/>
    </source>
</evidence>
<reference evidence="1" key="1">
    <citation type="journal article" date="2020" name="Mol. Plant Microbe Interact.">
        <title>Complete genome sequences of four natural Pseudomonas isolates that catabolize a wide range of aromatic compounds relevant to lignin valorization.</title>
        <authorList>
            <person name="Hatmaker E.A."/>
            <person name="Presle G."/>
            <person name="Cannon O."/>
            <person name="Guss A.M."/>
            <person name="Elkins J.G."/>
        </authorList>
    </citation>
    <scope>NUCLEOTIDE SEQUENCE</scope>
    <source>
        <strain evidence="1">583</strain>
    </source>
</reference>
<name>A0A7G6SS88_9HYPH</name>
<accession>A0A7G6SS88</accession>
<dbReference type="AlphaFoldDB" id="A0A7G6SS88"/>